<accession>A0A1Q8R2P5</accession>
<keyword evidence="2" id="KW-1185">Reference proteome</keyword>
<sequence>MKKNLPDAIEILPAVVPEFVISEFKRATDRPLLGGGLMRTEKDVKSALANGFDGVSVSRQSLWNLT</sequence>
<name>A0A1Q8R2P5_9FIRM</name>
<dbReference type="GO" id="GO:0006071">
    <property type="term" value="P:glycerol metabolic process"/>
    <property type="evidence" value="ECO:0007669"/>
    <property type="project" value="InterPro"/>
</dbReference>
<protein>
    <submittedName>
        <fullName evidence="1">Glycerol-3-phosphate responsive antiterminator (mRNA-binding)</fullName>
    </submittedName>
</protein>
<dbReference type="Gene3D" id="3.20.20.70">
    <property type="entry name" value="Aldolase class I"/>
    <property type="match status" value="1"/>
</dbReference>
<gene>
    <name evidence="1" type="ORF">DSOL_0050</name>
</gene>
<dbReference type="SUPFAM" id="SSF110391">
    <property type="entry name" value="GlpP-like"/>
    <property type="match status" value="1"/>
</dbReference>
<dbReference type="PANTHER" id="PTHR35787">
    <property type="entry name" value="GLYCEROL UPTAKE OPERON ANTITERMINATOR REGULATORY PROTEIN"/>
    <property type="match status" value="1"/>
</dbReference>
<proteinExistence type="predicted"/>
<dbReference type="EMBL" id="MLBF01000001">
    <property type="protein sequence ID" value="OLN33872.1"/>
    <property type="molecule type" value="Genomic_DNA"/>
</dbReference>
<dbReference type="Pfam" id="PF04309">
    <property type="entry name" value="G3P_antiterm"/>
    <property type="match status" value="1"/>
</dbReference>
<evidence type="ECO:0000313" key="1">
    <source>
        <dbReference type="EMBL" id="OLN33872.1"/>
    </source>
</evidence>
<dbReference type="OrthoDB" id="9799580at2"/>
<evidence type="ECO:0000313" key="2">
    <source>
        <dbReference type="Proteomes" id="UP000186102"/>
    </source>
</evidence>
<dbReference type="RefSeq" id="WP_075362897.1">
    <property type="nucleotide sequence ID" value="NZ_MLBF01000001.1"/>
</dbReference>
<dbReference type="Proteomes" id="UP000186102">
    <property type="component" value="Unassembled WGS sequence"/>
</dbReference>
<comment type="caution">
    <text evidence="1">The sequence shown here is derived from an EMBL/GenBank/DDBJ whole genome shotgun (WGS) entry which is preliminary data.</text>
</comment>
<dbReference type="GO" id="GO:0006355">
    <property type="term" value="P:regulation of DNA-templated transcription"/>
    <property type="evidence" value="ECO:0007669"/>
    <property type="project" value="InterPro"/>
</dbReference>
<dbReference type="InterPro" id="IPR013785">
    <property type="entry name" value="Aldolase_TIM"/>
</dbReference>
<dbReference type="AlphaFoldDB" id="A0A1Q8R2P5"/>
<dbReference type="InterPro" id="IPR006699">
    <property type="entry name" value="GlpP"/>
</dbReference>
<organism evidence="1 2">
    <name type="scientific">Desulfosporosinus metallidurans</name>
    <dbReference type="NCBI Taxonomy" id="1888891"/>
    <lineage>
        <taxon>Bacteria</taxon>
        <taxon>Bacillati</taxon>
        <taxon>Bacillota</taxon>
        <taxon>Clostridia</taxon>
        <taxon>Eubacteriales</taxon>
        <taxon>Desulfitobacteriaceae</taxon>
        <taxon>Desulfosporosinus</taxon>
    </lineage>
</organism>
<dbReference type="PANTHER" id="PTHR35787:SF1">
    <property type="entry name" value="GLYCEROL UPTAKE OPERON ANTITERMINATOR REGULATORY PROTEIN"/>
    <property type="match status" value="1"/>
</dbReference>
<reference evidence="1 2" key="1">
    <citation type="submission" date="2016-09" db="EMBL/GenBank/DDBJ databases">
        <title>Complete genome of Desulfosporosinus sp. OL.</title>
        <authorList>
            <person name="Mardanov A."/>
            <person name="Beletsky A."/>
            <person name="Panova A."/>
            <person name="Karnachuk O."/>
            <person name="Ravin N."/>
        </authorList>
    </citation>
    <scope>NUCLEOTIDE SEQUENCE [LARGE SCALE GENOMIC DNA]</scope>
    <source>
        <strain evidence="1 2">OL</strain>
    </source>
</reference>
<dbReference type="STRING" id="1888891.DSOL_0050"/>